<evidence type="ECO:0000313" key="2">
    <source>
        <dbReference type="EMBL" id="AWV88899.1"/>
    </source>
</evidence>
<dbReference type="PANTHER" id="PTHR42954">
    <property type="entry name" value="FE(2+) TRANSPORT PROTEIN A"/>
    <property type="match status" value="1"/>
</dbReference>
<dbReference type="OrthoDB" id="9811076at2"/>
<organism evidence="2 3">
    <name type="scientific">Bradymonas sediminis</name>
    <dbReference type="NCBI Taxonomy" id="1548548"/>
    <lineage>
        <taxon>Bacteria</taxon>
        <taxon>Deltaproteobacteria</taxon>
        <taxon>Bradymonadales</taxon>
        <taxon>Bradymonadaceae</taxon>
        <taxon>Bradymonas</taxon>
    </lineage>
</organism>
<dbReference type="EMBL" id="CP030032">
    <property type="protein sequence ID" value="AWV88899.1"/>
    <property type="molecule type" value="Genomic_DNA"/>
</dbReference>
<dbReference type="SUPFAM" id="SSF50037">
    <property type="entry name" value="C-terminal domain of transcriptional repressors"/>
    <property type="match status" value="1"/>
</dbReference>
<proteinExistence type="predicted"/>
<evidence type="ECO:0000259" key="1">
    <source>
        <dbReference type="SMART" id="SM00899"/>
    </source>
</evidence>
<dbReference type="SMART" id="SM00899">
    <property type="entry name" value="FeoA"/>
    <property type="match status" value="1"/>
</dbReference>
<sequence length="86" mass="9667">MSAALQITQPNFIGRKLSDLKPGETAKICRLCGKGRTVQRLYEMGLLEGNEIEVVRYAPFGGPVEICVFDYHLSLRRNEADLVEIQ</sequence>
<gene>
    <name evidence="2" type="ORF">DN745_05915</name>
</gene>
<dbReference type="Proteomes" id="UP000249799">
    <property type="component" value="Chromosome"/>
</dbReference>
<dbReference type="AlphaFoldDB" id="A0A2Z4FIZ3"/>
<dbReference type="KEGG" id="bsed:DN745_05915"/>
<dbReference type="GO" id="GO:0046914">
    <property type="term" value="F:transition metal ion binding"/>
    <property type="evidence" value="ECO:0007669"/>
    <property type="project" value="InterPro"/>
</dbReference>
<dbReference type="Gene3D" id="2.30.30.90">
    <property type="match status" value="1"/>
</dbReference>
<name>A0A2Z4FIZ3_9DELT</name>
<evidence type="ECO:0000313" key="3">
    <source>
        <dbReference type="Proteomes" id="UP000249799"/>
    </source>
</evidence>
<dbReference type="InterPro" id="IPR007167">
    <property type="entry name" value="Fe-transptr_FeoA-like"/>
</dbReference>
<accession>A0A2Z4FIZ3</accession>
<dbReference type="PANTHER" id="PTHR42954:SF2">
    <property type="entry name" value="FE(2+) TRANSPORT PROTEIN A"/>
    <property type="match status" value="1"/>
</dbReference>
<dbReference type="InterPro" id="IPR052713">
    <property type="entry name" value="FeoA"/>
</dbReference>
<dbReference type="InterPro" id="IPR038157">
    <property type="entry name" value="FeoA_core_dom"/>
</dbReference>
<dbReference type="Pfam" id="PF04023">
    <property type="entry name" value="FeoA"/>
    <property type="match status" value="1"/>
</dbReference>
<protein>
    <recommendedName>
        <fullName evidence="1">Ferrous iron transporter FeoA-like domain-containing protein</fullName>
    </recommendedName>
</protein>
<reference evidence="2 3" key="1">
    <citation type="submission" date="2018-06" db="EMBL/GenBank/DDBJ databases">
        <title>Lujinxingia sediminis gen. nov. sp. nov., a new facultative anaerobic member of the class Deltaproteobacteria, and proposal of Lujinxingaceae fam. nov.</title>
        <authorList>
            <person name="Guo L.-Y."/>
            <person name="Li C.-M."/>
            <person name="Wang S."/>
            <person name="Du Z.-J."/>
        </authorList>
    </citation>
    <scope>NUCLEOTIDE SEQUENCE [LARGE SCALE GENOMIC DNA]</scope>
    <source>
        <strain evidence="2 3">FA350</strain>
    </source>
</reference>
<dbReference type="RefSeq" id="WP_111332965.1">
    <property type="nucleotide sequence ID" value="NZ_CP030032.1"/>
</dbReference>
<feature type="domain" description="Ferrous iron transporter FeoA-like" evidence="1">
    <location>
        <begin position="15"/>
        <end position="86"/>
    </location>
</feature>
<dbReference type="InterPro" id="IPR008988">
    <property type="entry name" value="Transcriptional_repressor_C"/>
</dbReference>
<keyword evidence="3" id="KW-1185">Reference proteome</keyword>